<feature type="compositionally biased region" description="Low complexity" evidence="8">
    <location>
        <begin position="190"/>
        <end position="203"/>
    </location>
</feature>
<evidence type="ECO:0000256" key="3">
    <source>
        <dbReference type="ARBA" id="ARBA00022622"/>
    </source>
</evidence>
<gene>
    <name evidence="11" type="ORF">N7472_006815</name>
</gene>
<keyword evidence="6" id="KW-0325">Glycoprotein</keyword>
<sequence length="229" mass="23630">MKFSLLAFTAIVPLAAAHFKLMYPTSRGFDADTMTNFPCGGMSQSSNRTKLPLSGGSFPVALEMHHAQTAVEVLLSLGSDPGDNFNIVLSPTFQVKGLGEFCLPHVEINEKLIGRNLTNGMNATLQVQTNGDPSGGLYACADIQFSSDVTYQTPSACSNNTNLVATAFSKDSAARNANESTAEGQPQGGSSPSASTTSTTSTSKGAAMPMQTAAWGVIGAALVGGIVAL</sequence>
<keyword evidence="3" id="KW-0336">GPI-anchor</keyword>
<comment type="subcellular location">
    <subcellularLocation>
        <location evidence="1">Cell membrane</location>
        <topology evidence="1">Lipid-anchor</topology>
        <topology evidence="1">GPI-anchor</topology>
    </subcellularLocation>
</comment>
<evidence type="ECO:0000256" key="5">
    <source>
        <dbReference type="ARBA" id="ARBA00023136"/>
    </source>
</evidence>
<feature type="compositionally biased region" description="Polar residues" evidence="8">
    <location>
        <begin position="175"/>
        <end position="184"/>
    </location>
</feature>
<feature type="signal peptide" evidence="9">
    <location>
        <begin position="1"/>
        <end position="17"/>
    </location>
</feature>
<comment type="caution">
    <text evidence="11">The sequence shown here is derived from an EMBL/GenBank/DDBJ whole genome shotgun (WGS) entry which is preliminary data.</text>
</comment>
<dbReference type="CDD" id="cd21176">
    <property type="entry name" value="LPMO_auxiliary-like"/>
    <property type="match status" value="1"/>
</dbReference>
<organism evidence="11 12">
    <name type="scientific">Penicillium cf. griseofulvum</name>
    <dbReference type="NCBI Taxonomy" id="2972120"/>
    <lineage>
        <taxon>Eukaryota</taxon>
        <taxon>Fungi</taxon>
        <taxon>Dikarya</taxon>
        <taxon>Ascomycota</taxon>
        <taxon>Pezizomycotina</taxon>
        <taxon>Eurotiomycetes</taxon>
        <taxon>Eurotiomycetidae</taxon>
        <taxon>Eurotiales</taxon>
        <taxon>Aspergillaceae</taxon>
        <taxon>Penicillium</taxon>
    </lineage>
</organism>
<reference evidence="11" key="2">
    <citation type="journal article" date="2023" name="IMA Fungus">
        <title>Comparative genomic study of the Penicillium genus elucidates a diverse pangenome and 15 lateral gene transfer events.</title>
        <authorList>
            <person name="Petersen C."/>
            <person name="Sorensen T."/>
            <person name="Nielsen M.R."/>
            <person name="Sondergaard T.E."/>
            <person name="Sorensen J.L."/>
            <person name="Fitzpatrick D.A."/>
            <person name="Frisvad J.C."/>
            <person name="Nielsen K.L."/>
        </authorList>
    </citation>
    <scope>NUCLEOTIDE SEQUENCE</scope>
    <source>
        <strain evidence="11">IBT 16849</strain>
    </source>
</reference>
<feature type="domain" description="Copper acquisition factor BIM1-like" evidence="10">
    <location>
        <begin position="17"/>
        <end position="161"/>
    </location>
</feature>
<evidence type="ECO:0000313" key="12">
    <source>
        <dbReference type="Proteomes" id="UP001150879"/>
    </source>
</evidence>
<keyword evidence="4 9" id="KW-0732">Signal</keyword>
<evidence type="ECO:0000256" key="7">
    <source>
        <dbReference type="ARBA" id="ARBA00023288"/>
    </source>
</evidence>
<dbReference type="EMBL" id="JAPQKP010000004">
    <property type="protein sequence ID" value="KAJ5194349.1"/>
    <property type="molecule type" value="Genomic_DNA"/>
</dbReference>
<name>A0A9W9MA57_9EURO</name>
<dbReference type="OrthoDB" id="2146436at2759"/>
<evidence type="ECO:0000313" key="11">
    <source>
        <dbReference type="EMBL" id="KAJ5194349.1"/>
    </source>
</evidence>
<keyword evidence="2" id="KW-1003">Cell membrane</keyword>
<dbReference type="GO" id="GO:0005886">
    <property type="term" value="C:plasma membrane"/>
    <property type="evidence" value="ECO:0007669"/>
    <property type="project" value="UniProtKB-SubCell"/>
</dbReference>
<feature type="chain" id="PRO_5040900644" description="Copper acquisition factor BIM1-like domain-containing protein" evidence="9">
    <location>
        <begin position="18"/>
        <end position="229"/>
    </location>
</feature>
<accession>A0A9W9MA57</accession>
<dbReference type="Pfam" id="PF20238">
    <property type="entry name" value="BIM1-like_dom"/>
    <property type="match status" value="1"/>
</dbReference>
<evidence type="ECO:0000256" key="1">
    <source>
        <dbReference type="ARBA" id="ARBA00004609"/>
    </source>
</evidence>
<dbReference type="GO" id="GO:0098552">
    <property type="term" value="C:side of membrane"/>
    <property type="evidence" value="ECO:0007669"/>
    <property type="project" value="UniProtKB-KW"/>
</dbReference>
<reference evidence="11" key="1">
    <citation type="submission" date="2022-11" db="EMBL/GenBank/DDBJ databases">
        <authorList>
            <person name="Petersen C."/>
        </authorList>
    </citation>
    <scope>NUCLEOTIDE SEQUENCE</scope>
    <source>
        <strain evidence="11">IBT 16849</strain>
    </source>
</reference>
<dbReference type="PANTHER" id="PTHR34992">
    <property type="entry name" value="HYPHAL ANASTAMOSIS-7 PROTEIN"/>
    <property type="match status" value="1"/>
</dbReference>
<proteinExistence type="predicted"/>
<dbReference type="Proteomes" id="UP001150879">
    <property type="component" value="Unassembled WGS sequence"/>
</dbReference>
<evidence type="ECO:0000256" key="4">
    <source>
        <dbReference type="ARBA" id="ARBA00022729"/>
    </source>
</evidence>
<evidence type="ECO:0000256" key="2">
    <source>
        <dbReference type="ARBA" id="ARBA00022475"/>
    </source>
</evidence>
<evidence type="ECO:0000256" key="6">
    <source>
        <dbReference type="ARBA" id="ARBA00023180"/>
    </source>
</evidence>
<keyword evidence="7" id="KW-0449">Lipoprotein</keyword>
<evidence type="ECO:0000259" key="10">
    <source>
        <dbReference type="Pfam" id="PF20238"/>
    </source>
</evidence>
<dbReference type="AlphaFoldDB" id="A0A9W9MA57"/>
<dbReference type="PANTHER" id="PTHR34992:SF1">
    <property type="entry name" value="COPPER ACQUISITION FACTOR BIM1-LIKE DOMAIN-CONTAINING PROTEIN"/>
    <property type="match status" value="1"/>
</dbReference>
<dbReference type="InterPro" id="IPR046936">
    <property type="entry name" value="BIM1-like"/>
</dbReference>
<evidence type="ECO:0000256" key="9">
    <source>
        <dbReference type="SAM" id="SignalP"/>
    </source>
</evidence>
<feature type="region of interest" description="Disordered" evidence="8">
    <location>
        <begin position="174"/>
        <end position="205"/>
    </location>
</feature>
<dbReference type="InterPro" id="IPR046530">
    <property type="entry name" value="BIM1-like_dom"/>
</dbReference>
<keyword evidence="12" id="KW-1185">Reference proteome</keyword>
<protein>
    <recommendedName>
        <fullName evidence="10">Copper acquisition factor BIM1-like domain-containing protein</fullName>
    </recommendedName>
</protein>
<evidence type="ECO:0000256" key="8">
    <source>
        <dbReference type="SAM" id="MobiDB-lite"/>
    </source>
</evidence>
<keyword evidence="5" id="KW-0472">Membrane</keyword>